<accession>A0AB34J3P0</accession>
<dbReference type="SUPFAM" id="SSF57850">
    <property type="entry name" value="RING/U-box"/>
    <property type="match status" value="1"/>
</dbReference>
<proteinExistence type="predicted"/>
<dbReference type="InterPro" id="IPR013083">
    <property type="entry name" value="Znf_RING/FYVE/PHD"/>
</dbReference>
<protein>
    <recommendedName>
        <fullName evidence="3">RING-type domain-containing protein</fullName>
    </recommendedName>
</protein>
<evidence type="ECO:0000256" key="1">
    <source>
        <dbReference type="PROSITE-ProRule" id="PRU00175"/>
    </source>
</evidence>
<feature type="region of interest" description="Disordered" evidence="2">
    <location>
        <begin position="292"/>
        <end position="337"/>
    </location>
</feature>
<keyword evidence="5" id="KW-1185">Reference proteome</keyword>
<feature type="region of interest" description="Disordered" evidence="2">
    <location>
        <begin position="96"/>
        <end position="167"/>
    </location>
</feature>
<dbReference type="AlphaFoldDB" id="A0AB34J3P0"/>
<keyword evidence="1" id="KW-0862">Zinc</keyword>
<feature type="compositionally biased region" description="Low complexity" evidence="2">
    <location>
        <begin position="136"/>
        <end position="147"/>
    </location>
</feature>
<evidence type="ECO:0000313" key="4">
    <source>
        <dbReference type="EMBL" id="KAL1511541.1"/>
    </source>
</evidence>
<keyword evidence="1" id="KW-0479">Metal-binding</keyword>
<evidence type="ECO:0000313" key="5">
    <source>
        <dbReference type="Proteomes" id="UP001515480"/>
    </source>
</evidence>
<feature type="compositionally biased region" description="Basic residues" evidence="2">
    <location>
        <begin position="310"/>
        <end position="321"/>
    </location>
</feature>
<evidence type="ECO:0000259" key="3">
    <source>
        <dbReference type="PROSITE" id="PS50089"/>
    </source>
</evidence>
<dbReference type="Proteomes" id="UP001515480">
    <property type="component" value="Unassembled WGS sequence"/>
</dbReference>
<sequence length="499" mass="51109">MVGDLSIGAASAFPLPFRSPFPSARPYGRPARASAASWSAMMLIDCLLCRCCGNCKEEEGTNPSESLLASQCAAHPSDHGVPLALSPLFSPLESGTIPSQAPASRAPPLASAATPAAASPHADVSSANPAAPPAAAPSAAPPSAAASTRESTPKSSPMISTSPVPVGQWEGADKVDLFRLNASSDATTVVDSLDAYNMLLKGGFDPSAVRTTTDGVEVHPTDLNMDTCPICTEDLILGPQELVRRLHIPPGETPRHFECGHALHSDCYTIYVCSSGHACPVCAVDARPAPSFSPFEHQRGDDDDEGDGRRRGRRSRRRRHMQPSLVEAEAPPRHAAAASEAEAECACEGGRGVELSRVAALAAGAAIGREAERGEAGGEAAGAGGEAAEAARCGARGVAGAGGRLGGASAGVRGGEPQREEGGEDGGGDVREEGEEGGEGGGGEGGEENEGEGGEEGEEDDASDVGSEAERQAAEQEEEELLMALQVSLSEYHQRPQQS</sequence>
<dbReference type="PROSITE" id="PS50089">
    <property type="entry name" value="ZF_RING_2"/>
    <property type="match status" value="1"/>
</dbReference>
<comment type="caution">
    <text evidence="4">The sequence shown here is derived from an EMBL/GenBank/DDBJ whole genome shotgun (WGS) entry which is preliminary data.</text>
</comment>
<feature type="region of interest" description="Disordered" evidence="2">
    <location>
        <begin position="402"/>
        <end position="480"/>
    </location>
</feature>
<feature type="compositionally biased region" description="Gly residues" evidence="2">
    <location>
        <begin position="402"/>
        <end position="414"/>
    </location>
</feature>
<dbReference type="Gene3D" id="3.30.40.10">
    <property type="entry name" value="Zinc/RING finger domain, C3HC4 (zinc finger)"/>
    <property type="match status" value="1"/>
</dbReference>
<feature type="domain" description="RING-type" evidence="3">
    <location>
        <begin position="228"/>
        <end position="282"/>
    </location>
</feature>
<name>A0AB34J3P0_PRYPA</name>
<evidence type="ECO:0000256" key="2">
    <source>
        <dbReference type="SAM" id="MobiDB-lite"/>
    </source>
</evidence>
<dbReference type="InterPro" id="IPR001841">
    <property type="entry name" value="Znf_RING"/>
</dbReference>
<organism evidence="4 5">
    <name type="scientific">Prymnesium parvum</name>
    <name type="common">Toxic golden alga</name>
    <dbReference type="NCBI Taxonomy" id="97485"/>
    <lineage>
        <taxon>Eukaryota</taxon>
        <taxon>Haptista</taxon>
        <taxon>Haptophyta</taxon>
        <taxon>Prymnesiophyceae</taxon>
        <taxon>Prymnesiales</taxon>
        <taxon>Prymnesiaceae</taxon>
        <taxon>Prymnesium</taxon>
    </lineage>
</organism>
<feature type="compositionally biased region" description="Acidic residues" evidence="2">
    <location>
        <begin position="445"/>
        <end position="463"/>
    </location>
</feature>
<reference evidence="4 5" key="1">
    <citation type="journal article" date="2024" name="Science">
        <title>Giant polyketide synthase enzymes in the biosynthesis of giant marine polyether toxins.</title>
        <authorList>
            <person name="Fallon T.R."/>
            <person name="Shende V.V."/>
            <person name="Wierzbicki I.H."/>
            <person name="Pendleton A.L."/>
            <person name="Watervoot N.F."/>
            <person name="Auber R.P."/>
            <person name="Gonzalez D.J."/>
            <person name="Wisecaver J.H."/>
            <person name="Moore B.S."/>
        </authorList>
    </citation>
    <scope>NUCLEOTIDE SEQUENCE [LARGE SCALE GENOMIC DNA]</scope>
    <source>
        <strain evidence="4 5">12B1</strain>
    </source>
</reference>
<gene>
    <name evidence="4" type="ORF">AB1Y20_006335</name>
</gene>
<keyword evidence="1" id="KW-0863">Zinc-finger</keyword>
<feature type="compositionally biased region" description="Polar residues" evidence="2">
    <location>
        <begin position="148"/>
        <end position="163"/>
    </location>
</feature>
<feature type="compositionally biased region" description="Acidic residues" evidence="2">
    <location>
        <begin position="422"/>
        <end position="438"/>
    </location>
</feature>
<dbReference type="GO" id="GO:0008270">
    <property type="term" value="F:zinc ion binding"/>
    <property type="evidence" value="ECO:0007669"/>
    <property type="project" value="UniProtKB-KW"/>
</dbReference>
<feature type="compositionally biased region" description="Low complexity" evidence="2">
    <location>
        <begin position="98"/>
        <end position="129"/>
    </location>
</feature>
<feature type="compositionally biased region" description="Low complexity" evidence="2">
    <location>
        <begin position="327"/>
        <end position="337"/>
    </location>
</feature>
<dbReference type="SMART" id="SM00184">
    <property type="entry name" value="RING"/>
    <property type="match status" value="1"/>
</dbReference>
<dbReference type="EMBL" id="JBGBPQ010000014">
    <property type="protein sequence ID" value="KAL1511541.1"/>
    <property type="molecule type" value="Genomic_DNA"/>
</dbReference>